<dbReference type="Proteomes" id="UP000006882">
    <property type="component" value="Chromosome G5"/>
</dbReference>
<reference evidence="2 3" key="1">
    <citation type="journal article" date="2013" name="Nat. Genet.">
        <title>The high-quality draft genome of peach (Prunus persica) identifies unique patterns of genetic diversity, domestication and genome evolution.</title>
        <authorList>
            <consortium name="International Peach Genome Initiative"/>
            <person name="Verde I."/>
            <person name="Abbott A.G."/>
            <person name="Scalabrin S."/>
            <person name="Jung S."/>
            <person name="Shu S."/>
            <person name="Marroni F."/>
            <person name="Zhebentyayeva T."/>
            <person name="Dettori M.T."/>
            <person name="Grimwood J."/>
            <person name="Cattonaro F."/>
            <person name="Zuccolo A."/>
            <person name="Rossini L."/>
            <person name="Jenkins J."/>
            <person name="Vendramin E."/>
            <person name="Meisel L.A."/>
            <person name="Decroocq V."/>
            <person name="Sosinski B."/>
            <person name="Prochnik S."/>
            <person name="Mitros T."/>
            <person name="Policriti A."/>
            <person name="Cipriani G."/>
            <person name="Dondini L."/>
            <person name="Ficklin S."/>
            <person name="Goodstein D.M."/>
            <person name="Xuan P."/>
            <person name="Del Fabbro C."/>
            <person name="Aramini V."/>
            <person name="Copetti D."/>
            <person name="Gonzalez S."/>
            <person name="Horner D.S."/>
            <person name="Falchi R."/>
            <person name="Lucas S."/>
            <person name="Mica E."/>
            <person name="Maldonado J."/>
            <person name="Lazzari B."/>
            <person name="Bielenberg D."/>
            <person name="Pirona R."/>
            <person name="Miculan M."/>
            <person name="Barakat A."/>
            <person name="Testolin R."/>
            <person name="Stella A."/>
            <person name="Tartarini S."/>
            <person name="Tonutti P."/>
            <person name="Arus P."/>
            <person name="Orellana A."/>
            <person name="Wells C."/>
            <person name="Main D."/>
            <person name="Vizzotto G."/>
            <person name="Silva H."/>
            <person name="Salamini F."/>
            <person name="Schmutz J."/>
            <person name="Morgante M."/>
            <person name="Rokhsar D.S."/>
        </authorList>
    </citation>
    <scope>NUCLEOTIDE SEQUENCE [LARGE SCALE GENOMIC DNA]</scope>
    <source>
        <strain evidence="3">cv. Nemared</strain>
    </source>
</reference>
<dbReference type="eggNOG" id="ENOG502QVF3">
    <property type="taxonomic scope" value="Eukaryota"/>
</dbReference>
<evidence type="ECO:0008006" key="4">
    <source>
        <dbReference type="Google" id="ProtNLM"/>
    </source>
</evidence>
<feature type="transmembrane region" description="Helical" evidence="1">
    <location>
        <begin position="363"/>
        <end position="380"/>
    </location>
</feature>
<dbReference type="InterPro" id="IPR036259">
    <property type="entry name" value="MFS_trans_sf"/>
</dbReference>
<sequence>MAEPSPETGTSSSAQELIISSAPPAVENEEERAYMGIGTTPDVHGAAMKIQRARDVYKAYAGVEEKPNKVEVLSWYFYELCSYFILTVLIPIVFPLIISQVANGSLASVEGGFSDKGFVCKQKEIKLYHSLTKKSILSKYSALEWTSISWAIGLALASPLLAFVSIILDHGYNQPIIAAAATALGAIFCLPAGFFKTLWIFPPYIAAITAAHIISTACHTRHLSLMVRGFTGPTLEKSQFQDRRGISAWLSLYAAAAGSLGAAIMSSFTYHMLREDEEFISLWVVSIFSGIKWFCGIFHFFVTNRPCVNPPISKSHALSIFKFPHAVGGLVSAFLSSATTMCLFTGGVLYLVGQLCYDPRSLLYFWLMYFIFPLFSLPMLQPLQHFIKANAVKMQLMGFFLSLTTSGYGFYFGGSVWKQHHVLLFAAVQSTSAGLLHAFGRVLLMDCSPPGKEGAFSAWFSWTKALGTCAGFAVASAIPGNVSTSFGLSFITAVCGVLVLIFGNISDSGGAKAAGYVRHDSEEGGSPVQGLDAAATAYEIQESAY</sequence>
<dbReference type="AlphaFoldDB" id="A0A251P603"/>
<feature type="transmembrane region" description="Helical" evidence="1">
    <location>
        <begin position="246"/>
        <end position="268"/>
    </location>
</feature>
<dbReference type="PANTHER" id="PTHR37891">
    <property type="entry name" value="OS06G0113900 PROTEIN"/>
    <property type="match status" value="1"/>
</dbReference>
<evidence type="ECO:0000313" key="2">
    <source>
        <dbReference type="EMBL" id="ONI05795.1"/>
    </source>
</evidence>
<feature type="transmembrane region" description="Helical" evidence="1">
    <location>
        <begin position="456"/>
        <end position="478"/>
    </location>
</feature>
<gene>
    <name evidence="2" type="ORF">PRUPE_5G024200</name>
</gene>
<feature type="transmembrane region" description="Helical" evidence="1">
    <location>
        <begin position="484"/>
        <end position="502"/>
    </location>
</feature>
<feature type="transmembrane region" description="Helical" evidence="1">
    <location>
        <begin position="392"/>
        <end position="411"/>
    </location>
</feature>
<keyword evidence="1" id="KW-0812">Transmembrane</keyword>
<dbReference type="EMBL" id="CM007655">
    <property type="protein sequence ID" value="ONI05795.1"/>
    <property type="molecule type" value="Genomic_DNA"/>
</dbReference>
<accession>A0A251P603</accession>
<evidence type="ECO:0000313" key="3">
    <source>
        <dbReference type="Proteomes" id="UP000006882"/>
    </source>
</evidence>
<dbReference type="Gramene" id="ONI05795">
    <property type="protein sequence ID" value="ONI05795"/>
    <property type="gene ID" value="PRUPE_5G024200"/>
</dbReference>
<dbReference type="SUPFAM" id="SSF103473">
    <property type="entry name" value="MFS general substrate transporter"/>
    <property type="match status" value="1"/>
</dbReference>
<feature type="transmembrane region" description="Helical" evidence="1">
    <location>
        <begin position="175"/>
        <end position="194"/>
    </location>
</feature>
<feature type="transmembrane region" description="Helical" evidence="1">
    <location>
        <begin position="323"/>
        <end position="351"/>
    </location>
</feature>
<feature type="transmembrane region" description="Helical" evidence="1">
    <location>
        <begin position="148"/>
        <end position="168"/>
    </location>
</feature>
<evidence type="ECO:0000256" key="1">
    <source>
        <dbReference type="SAM" id="Phobius"/>
    </source>
</evidence>
<keyword evidence="1" id="KW-1133">Transmembrane helix</keyword>
<feature type="transmembrane region" description="Helical" evidence="1">
    <location>
        <begin position="76"/>
        <end position="98"/>
    </location>
</feature>
<name>A0A251P603_PRUPE</name>
<dbReference type="PANTHER" id="PTHR37891:SF1">
    <property type="entry name" value="OS06G0113900 PROTEIN"/>
    <property type="match status" value="1"/>
</dbReference>
<feature type="transmembrane region" description="Helical" evidence="1">
    <location>
        <begin position="280"/>
        <end position="302"/>
    </location>
</feature>
<proteinExistence type="predicted"/>
<organism evidence="2 3">
    <name type="scientific">Prunus persica</name>
    <name type="common">Peach</name>
    <name type="synonym">Amygdalus persica</name>
    <dbReference type="NCBI Taxonomy" id="3760"/>
    <lineage>
        <taxon>Eukaryota</taxon>
        <taxon>Viridiplantae</taxon>
        <taxon>Streptophyta</taxon>
        <taxon>Embryophyta</taxon>
        <taxon>Tracheophyta</taxon>
        <taxon>Spermatophyta</taxon>
        <taxon>Magnoliopsida</taxon>
        <taxon>eudicotyledons</taxon>
        <taxon>Gunneridae</taxon>
        <taxon>Pentapetalae</taxon>
        <taxon>rosids</taxon>
        <taxon>fabids</taxon>
        <taxon>Rosales</taxon>
        <taxon>Rosaceae</taxon>
        <taxon>Amygdaloideae</taxon>
        <taxon>Amygdaleae</taxon>
        <taxon>Prunus</taxon>
    </lineage>
</organism>
<protein>
    <recommendedName>
        <fullName evidence="4">Major facilitator superfamily (MFS) profile domain-containing protein</fullName>
    </recommendedName>
</protein>
<keyword evidence="3" id="KW-1185">Reference proteome</keyword>
<keyword evidence="1" id="KW-0472">Membrane</keyword>
<feature type="transmembrane region" description="Helical" evidence="1">
    <location>
        <begin position="423"/>
        <end position="444"/>
    </location>
</feature>